<gene>
    <name evidence="2" type="ORF">PRCB_04060</name>
</gene>
<sequence>MKKLLYPISMILIGVVVTLVSLFILLAFNKAIPASKEYQQECTKLTVSQIKTSFIKSWFRTAAEGEEMDSIGLSSIRFETKPTFSDNSWSGELKVLGEKGHYSAHVYLDCYNGYFDYSGSFENEP</sequence>
<dbReference type="RefSeq" id="WP_100700454.1">
    <property type="nucleotide sequence ID" value="NZ_MLFP01000086.1"/>
</dbReference>
<accession>A0A2M9WEM4</accession>
<protein>
    <submittedName>
        <fullName evidence="2">Uncharacterized protein</fullName>
    </submittedName>
</protein>
<dbReference type="Proteomes" id="UP000232062">
    <property type="component" value="Unassembled WGS sequence"/>
</dbReference>
<feature type="transmembrane region" description="Helical" evidence="1">
    <location>
        <begin position="6"/>
        <end position="28"/>
    </location>
</feature>
<organism evidence="2 3">
    <name type="scientific">Pantoea rodasii</name>
    <dbReference type="NCBI Taxonomy" id="1076549"/>
    <lineage>
        <taxon>Bacteria</taxon>
        <taxon>Pseudomonadati</taxon>
        <taxon>Pseudomonadota</taxon>
        <taxon>Gammaproteobacteria</taxon>
        <taxon>Enterobacterales</taxon>
        <taxon>Erwiniaceae</taxon>
        <taxon>Pantoea</taxon>
    </lineage>
</organism>
<name>A0A2M9WEM4_9GAMM</name>
<reference evidence="2 3" key="1">
    <citation type="submission" date="2017-11" db="EMBL/GenBank/DDBJ databases">
        <title>The genome sequence of Pantoea rodasii DSM 26611.</title>
        <authorList>
            <person name="Gao J."/>
            <person name="Mao X."/>
            <person name="Sun J."/>
        </authorList>
    </citation>
    <scope>NUCLEOTIDE SEQUENCE [LARGE SCALE GENOMIC DNA]</scope>
    <source>
        <strain evidence="2 3">DSM 26611</strain>
    </source>
</reference>
<evidence type="ECO:0000256" key="1">
    <source>
        <dbReference type="SAM" id="Phobius"/>
    </source>
</evidence>
<evidence type="ECO:0000313" key="2">
    <source>
        <dbReference type="EMBL" id="PJZ05908.1"/>
    </source>
</evidence>
<proteinExistence type="predicted"/>
<keyword evidence="1" id="KW-1133">Transmembrane helix</keyword>
<dbReference type="EMBL" id="PIQI01000011">
    <property type="protein sequence ID" value="PJZ05908.1"/>
    <property type="molecule type" value="Genomic_DNA"/>
</dbReference>
<keyword evidence="1" id="KW-0812">Transmembrane</keyword>
<comment type="caution">
    <text evidence="2">The sequence shown here is derived from an EMBL/GenBank/DDBJ whole genome shotgun (WGS) entry which is preliminary data.</text>
</comment>
<evidence type="ECO:0000313" key="3">
    <source>
        <dbReference type="Proteomes" id="UP000232062"/>
    </source>
</evidence>
<keyword evidence="1" id="KW-0472">Membrane</keyword>
<keyword evidence="3" id="KW-1185">Reference proteome</keyword>
<dbReference type="AlphaFoldDB" id="A0A2M9WEM4"/>